<evidence type="ECO:0000313" key="3">
    <source>
        <dbReference type="Proteomes" id="UP001289374"/>
    </source>
</evidence>
<keyword evidence="3" id="KW-1185">Reference proteome</keyword>
<proteinExistence type="predicted"/>
<evidence type="ECO:0000313" key="2">
    <source>
        <dbReference type="EMBL" id="KAK4386186.1"/>
    </source>
</evidence>
<dbReference type="PANTHER" id="PTHR12826:SF13">
    <property type="entry name" value="RNA-BINDING PROTEIN PNO1"/>
    <property type="match status" value="1"/>
</dbReference>
<protein>
    <submittedName>
        <fullName evidence="2">Pre-rRNA-processing protein PNO1</fullName>
    </submittedName>
</protein>
<comment type="caution">
    <text evidence="2">The sequence shown here is derived from an EMBL/GenBank/DDBJ whole genome shotgun (WGS) entry which is preliminary data.</text>
</comment>
<accession>A0AAE1W3Q2</accession>
<dbReference type="EMBL" id="JACGWL010000015">
    <property type="protein sequence ID" value="KAK4386186.1"/>
    <property type="molecule type" value="Genomic_DNA"/>
</dbReference>
<gene>
    <name evidence="2" type="ORF">Sango_2489200</name>
</gene>
<dbReference type="PANTHER" id="PTHR12826">
    <property type="entry name" value="RIBONUCLEASE Y"/>
    <property type="match status" value="1"/>
</dbReference>
<organism evidence="2 3">
    <name type="scientific">Sesamum angolense</name>
    <dbReference type="NCBI Taxonomy" id="2727404"/>
    <lineage>
        <taxon>Eukaryota</taxon>
        <taxon>Viridiplantae</taxon>
        <taxon>Streptophyta</taxon>
        <taxon>Embryophyta</taxon>
        <taxon>Tracheophyta</taxon>
        <taxon>Spermatophyta</taxon>
        <taxon>Magnoliopsida</taxon>
        <taxon>eudicotyledons</taxon>
        <taxon>Gunneridae</taxon>
        <taxon>Pentapetalae</taxon>
        <taxon>asterids</taxon>
        <taxon>lamiids</taxon>
        <taxon>Lamiales</taxon>
        <taxon>Pedaliaceae</taxon>
        <taxon>Sesamum</taxon>
    </lineage>
</organism>
<reference evidence="2" key="1">
    <citation type="submission" date="2020-06" db="EMBL/GenBank/DDBJ databases">
        <authorList>
            <person name="Li T."/>
            <person name="Hu X."/>
            <person name="Zhang T."/>
            <person name="Song X."/>
            <person name="Zhang H."/>
            <person name="Dai N."/>
            <person name="Sheng W."/>
            <person name="Hou X."/>
            <person name="Wei L."/>
        </authorList>
    </citation>
    <scope>NUCLEOTIDE SEQUENCE</scope>
    <source>
        <strain evidence="2">K16</strain>
        <tissue evidence="2">Leaf</tissue>
    </source>
</reference>
<dbReference type="GO" id="GO:0003723">
    <property type="term" value="F:RNA binding"/>
    <property type="evidence" value="ECO:0007669"/>
    <property type="project" value="UniProtKB-KW"/>
</dbReference>
<evidence type="ECO:0000256" key="1">
    <source>
        <dbReference type="ARBA" id="ARBA00022884"/>
    </source>
</evidence>
<dbReference type="GO" id="GO:0005634">
    <property type="term" value="C:nucleus"/>
    <property type="evidence" value="ECO:0007669"/>
    <property type="project" value="TreeGrafter"/>
</dbReference>
<sequence length="143" mass="16174">MDELYVESFEIKDVKTLRGEHLSRAIGQLSSPATKVYSKLRAVTARLAGSHKFQHELGVLYELPSMCTLVFPLASMMPQGYWDLGGGVRVKFAKSVLNPSTLLVWGFCGRICLNPKVRKLLECILDAMIWQYLFQDKCDTRAM</sequence>
<dbReference type="Proteomes" id="UP001289374">
    <property type="component" value="Unassembled WGS sequence"/>
</dbReference>
<name>A0AAE1W3Q2_9LAMI</name>
<dbReference type="AlphaFoldDB" id="A0AAE1W3Q2"/>
<reference evidence="2" key="2">
    <citation type="journal article" date="2024" name="Plant">
        <title>Genomic evolution and insights into agronomic trait innovations of Sesamum species.</title>
        <authorList>
            <person name="Miao H."/>
            <person name="Wang L."/>
            <person name="Qu L."/>
            <person name="Liu H."/>
            <person name="Sun Y."/>
            <person name="Le M."/>
            <person name="Wang Q."/>
            <person name="Wei S."/>
            <person name="Zheng Y."/>
            <person name="Lin W."/>
            <person name="Duan Y."/>
            <person name="Cao H."/>
            <person name="Xiong S."/>
            <person name="Wang X."/>
            <person name="Wei L."/>
            <person name="Li C."/>
            <person name="Ma Q."/>
            <person name="Ju M."/>
            <person name="Zhao R."/>
            <person name="Li G."/>
            <person name="Mu C."/>
            <person name="Tian Q."/>
            <person name="Mei H."/>
            <person name="Zhang T."/>
            <person name="Gao T."/>
            <person name="Zhang H."/>
        </authorList>
    </citation>
    <scope>NUCLEOTIDE SEQUENCE</scope>
    <source>
        <strain evidence="2">K16</strain>
    </source>
</reference>
<keyword evidence="1" id="KW-0694">RNA-binding</keyword>